<accession>A0ABT3N8F5</accession>
<sequence length="200" mass="22641">MNDFLKNLRSTHKDRMQGRGTHEASYPHPERRGGYDRRTPQSRKPSHLASTEVLQNISEALLGIHGLLQGLSDTAERIAEARERHADAEERKLSILEGLLPIAQDFFHVSAAPSAIFPEKTGSDTVGKVAREKGTEGEEPIVRKMSRAEKKHIITKIKDLRQEGATYEQIAEYLERNNVPTFSNKGKWHAQTIHRLCRTD</sequence>
<reference evidence="3 4" key="1">
    <citation type="submission" date="2022-11" db="EMBL/GenBank/DDBJ databases">
        <title>Desulfobotulus tamanensis H1 sp. nov. - anaerobic, alkaliphilic, sulphate reducing bacterium isolated from terrestrial mud volcano.</title>
        <authorList>
            <person name="Frolova A."/>
            <person name="Merkel A.Y."/>
            <person name="Slobodkin A.I."/>
        </authorList>
    </citation>
    <scope>NUCLEOTIDE SEQUENCE [LARGE SCALE GENOMIC DNA]</scope>
    <source>
        <strain evidence="3 4">H1</strain>
    </source>
</reference>
<evidence type="ECO:0000259" key="2">
    <source>
        <dbReference type="Pfam" id="PF07508"/>
    </source>
</evidence>
<organism evidence="3 4">
    <name type="scientific">Desulfobotulus pelophilus</name>
    <dbReference type="NCBI Taxonomy" id="2823377"/>
    <lineage>
        <taxon>Bacteria</taxon>
        <taxon>Pseudomonadati</taxon>
        <taxon>Thermodesulfobacteriota</taxon>
        <taxon>Desulfobacteria</taxon>
        <taxon>Desulfobacterales</taxon>
        <taxon>Desulfobacteraceae</taxon>
        <taxon>Desulfobotulus</taxon>
    </lineage>
</organism>
<dbReference type="Pfam" id="PF07508">
    <property type="entry name" value="Recombinase"/>
    <property type="match status" value="1"/>
</dbReference>
<dbReference type="InterPro" id="IPR011109">
    <property type="entry name" value="DNA_bind_recombinase_dom"/>
</dbReference>
<feature type="compositionally biased region" description="Basic and acidic residues" evidence="1">
    <location>
        <begin position="11"/>
        <end position="22"/>
    </location>
</feature>
<comment type="caution">
    <text evidence="3">The sequence shown here is derived from an EMBL/GenBank/DDBJ whole genome shotgun (WGS) entry which is preliminary data.</text>
</comment>
<dbReference type="EMBL" id="JAPFPW010000006">
    <property type="protein sequence ID" value="MCW7753733.1"/>
    <property type="molecule type" value="Genomic_DNA"/>
</dbReference>
<dbReference type="Proteomes" id="UP001209681">
    <property type="component" value="Unassembled WGS sequence"/>
</dbReference>
<keyword evidence="4" id="KW-1185">Reference proteome</keyword>
<feature type="domain" description="Recombinase" evidence="2">
    <location>
        <begin position="149"/>
        <end position="198"/>
    </location>
</feature>
<feature type="compositionally biased region" description="Basic and acidic residues" evidence="1">
    <location>
        <begin position="28"/>
        <end position="39"/>
    </location>
</feature>
<protein>
    <submittedName>
        <fullName evidence="3">Recombinase family protein</fullName>
    </submittedName>
</protein>
<gene>
    <name evidence="3" type="ORF">OOT00_07015</name>
</gene>
<evidence type="ECO:0000313" key="3">
    <source>
        <dbReference type="EMBL" id="MCW7753733.1"/>
    </source>
</evidence>
<evidence type="ECO:0000256" key="1">
    <source>
        <dbReference type="SAM" id="MobiDB-lite"/>
    </source>
</evidence>
<name>A0ABT3N8F5_9BACT</name>
<evidence type="ECO:0000313" key="4">
    <source>
        <dbReference type="Proteomes" id="UP001209681"/>
    </source>
</evidence>
<dbReference type="RefSeq" id="WP_265424601.1">
    <property type="nucleotide sequence ID" value="NZ_JAPFPW010000006.1"/>
</dbReference>
<proteinExistence type="predicted"/>
<feature type="region of interest" description="Disordered" evidence="1">
    <location>
        <begin position="1"/>
        <end position="48"/>
    </location>
</feature>